<accession>A0A3M6TCD4</accession>
<evidence type="ECO:0000313" key="2">
    <source>
        <dbReference type="Proteomes" id="UP000275408"/>
    </source>
</evidence>
<keyword evidence="2" id="KW-1185">Reference proteome</keyword>
<dbReference type="EMBL" id="RCHS01003878">
    <property type="protein sequence ID" value="RMX39087.1"/>
    <property type="molecule type" value="Genomic_DNA"/>
</dbReference>
<name>A0A3M6TCD4_POCDA</name>
<evidence type="ECO:0000313" key="1">
    <source>
        <dbReference type="EMBL" id="RMX39087.1"/>
    </source>
</evidence>
<organism evidence="1 2">
    <name type="scientific">Pocillopora damicornis</name>
    <name type="common">Cauliflower coral</name>
    <name type="synonym">Millepora damicornis</name>
    <dbReference type="NCBI Taxonomy" id="46731"/>
    <lineage>
        <taxon>Eukaryota</taxon>
        <taxon>Metazoa</taxon>
        <taxon>Cnidaria</taxon>
        <taxon>Anthozoa</taxon>
        <taxon>Hexacorallia</taxon>
        <taxon>Scleractinia</taxon>
        <taxon>Astrocoeniina</taxon>
        <taxon>Pocilloporidae</taxon>
        <taxon>Pocillopora</taxon>
    </lineage>
</organism>
<gene>
    <name evidence="1" type="ORF">pdam_00017534</name>
</gene>
<dbReference type="OrthoDB" id="5952678at2759"/>
<reference evidence="1 2" key="1">
    <citation type="journal article" date="2018" name="Sci. Rep.">
        <title>Comparative analysis of the Pocillopora damicornis genome highlights role of immune system in coral evolution.</title>
        <authorList>
            <person name="Cunning R."/>
            <person name="Bay R.A."/>
            <person name="Gillette P."/>
            <person name="Baker A.C."/>
            <person name="Traylor-Knowles N."/>
        </authorList>
    </citation>
    <scope>NUCLEOTIDE SEQUENCE [LARGE SCALE GENOMIC DNA]</scope>
    <source>
        <strain evidence="1">RSMAS</strain>
        <tissue evidence="1">Whole animal</tissue>
    </source>
</reference>
<comment type="caution">
    <text evidence="1">The sequence shown here is derived from an EMBL/GenBank/DDBJ whole genome shotgun (WGS) entry which is preliminary data.</text>
</comment>
<protein>
    <submittedName>
        <fullName evidence="1">Uncharacterized protein</fullName>
    </submittedName>
</protein>
<dbReference type="Proteomes" id="UP000275408">
    <property type="component" value="Unassembled WGS sequence"/>
</dbReference>
<sequence length="314" mass="35425">MHVAIGADGVPFERDDTATAYLVSFLNLLNKVQSCNENHLFMGANSAEDTTSMKCYTKHLVKELELIEGAKLTTEQGHMEEFRFHCMKWLLSISGELNNCAIYFSPFANVNQTDKTTIGDSIGARPEATSQPWDYKKRILVAEKVTKFKVKFRDPEGKQSRVDLAKAEPLHNTSNAWQQWFSALLTMATQYTDQAKLRTATVVSDLPNSSPLVAFVKCVQETMKCGRLCNSFNWWFGEKKKKGISFSNRFTGLESMGFSWNFGYLIKELLQIEKLSRGSALKLHSLVFSGLQIRDAAAIYSRVEVSKQQLDNAT</sequence>
<dbReference type="AlphaFoldDB" id="A0A3M6TCD4"/>
<proteinExistence type="predicted"/>